<evidence type="ECO:0000256" key="2">
    <source>
        <dbReference type="ARBA" id="ARBA00008097"/>
    </source>
</evidence>
<dbReference type="InterPro" id="IPR051060">
    <property type="entry name" value="Carbamoyltrans_HypF-like"/>
</dbReference>
<evidence type="ECO:0000256" key="6">
    <source>
        <dbReference type="PROSITE-ProRule" id="PRU00520"/>
    </source>
</evidence>
<dbReference type="InterPro" id="IPR036046">
    <property type="entry name" value="Acylphosphatase-like_dom_sf"/>
</dbReference>
<feature type="active site" evidence="6">
    <location>
        <position position="35"/>
    </location>
</feature>
<dbReference type="InterPro" id="IPR041440">
    <property type="entry name" value="HypF_C"/>
</dbReference>
<dbReference type="GO" id="GO:0051604">
    <property type="term" value="P:protein maturation"/>
    <property type="evidence" value="ECO:0007669"/>
    <property type="project" value="TreeGrafter"/>
</dbReference>
<dbReference type="Proteomes" id="UP000823891">
    <property type="component" value="Unassembled WGS sequence"/>
</dbReference>
<dbReference type="InterPro" id="IPR001792">
    <property type="entry name" value="Acylphosphatase-like_dom"/>
</dbReference>
<dbReference type="GO" id="GO:0016743">
    <property type="term" value="F:carboxyl- or carbamoyltransferase activity"/>
    <property type="evidence" value="ECO:0007669"/>
    <property type="project" value="TreeGrafter"/>
</dbReference>
<feature type="domain" description="YrdC-like" evidence="8">
    <location>
        <begin position="230"/>
        <end position="419"/>
    </location>
</feature>
<comment type="similarity">
    <text evidence="2">Belongs to the carbamoyltransferase HypF family.</text>
</comment>
<feature type="domain" description="Acylphosphatase-like" evidence="7">
    <location>
        <begin position="2"/>
        <end position="91"/>
    </location>
</feature>
<dbReference type="GO" id="GO:0003725">
    <property type="term" value="F:double-stranded RNA binding"/>
    <property type="evidence" value="ECO:0007669"/>
    <property type="project" value="InterPro"/>
</dbReference>
<dbReference type="SUPFAM" id="SSF55821">
    <property type="entry name" value="YrdC/RibB"/>
    <property type="match status" value="1"/>
</dbReference>
<dbReference type="Gene3D" id="3.30.110.120">
    <property type="match status" value="1"/>
</dbReference>
<reference evidence="9" key="1">
    <citation type="journal article" date="2021" name="PeerJ">
        <title>Extensive microbial diversity within the chicken gut microbiome revealed by metagenomics and culture.</title>
        <authorList>
            <person name="Gilroy R."/>
            <person name="Ravi A."/>
            <person name="Getino M."/>
            <person name="Pursley I."/>
            <person name="Horton D.L."/>
            <person name="Alikhan N.F."/>
            <person name="Baker D."/>
            <person name="Gharbi K."/>
            <person name="Hall N."/>
            <person name="Watson M."/>
            <person name="Adriaenssens E.M."/>
            <person name="Foster-Nyarko E."/>
            <person name="Jarju S."/>
            <person name="Secka A."/>
            <person name="Antonio M."/>
            <person name="Oren A."/>
            <person name="Chaudhuri R.R."/>
            <person name="La Ragione R."/>
            <person name="Hildebrand F."/>
            <person name="Pallen M.J."/>
        </authorList>
    </citation>
    <scope>NUCLEOTIDE SEQUENCE</scope>
    <source>
        <strain evidence="9">USAMLcec2-132</strain>
    </source>
</reference>
<keyword evidence="6" id="KW-0378">Hydrolase</keyword>
<protein>
    <recommendedName>
        <fullName evidence="4 6">acylphosphatase</fullName>
        <ecNumber evidence="3 6">3.6.1.7</ecNumber>
    </recommendedName>
</protein>
<dbReference type="GO" id="GO:0003998">
    <property type="term" value="F:acylphosphatase activity"/>
    <property type="evidence" value="ECO:0007669"/>
    <property type="project" value="UniProtKB-EC"/>
</dbReference>
<dbReference type="PROSITE" id="PS51163">
    <property type="entry name" value="YRDC"/>
    <property type="match status" value="1"/>
</dbReference>
<dbReference type="Pfam" id="PF00708">
    <property type="entry name" value="Acylphosphatase"/>
    <property type="match status" value="1"/>
</dbReference>
<feature type="active site" evidence="6">
    <location>
        <position position="17"/>
    </location>
</feature>
<evidence type="ECO:0000313" key="10">
    <source>
        <dbReference type="Proteomes" id="UP000823891"/>
    </source>
</evidence>
<gene>
    <name evidence="9" type="ORF">H9761_03000</name>
</gene>
<dbReference type="InterPro" id="IPR011125">
    <property type="entry name" value="Znf_HypF"/>
</dbReference>
<comment type="caution">
    <text evidence="9">The sequence shown here is derived from an EMBL/GenBank/DDBJ whole genome shotgun (WGS) entry which is preliminary data.</text>
</comment>
<evidence type="ECO:0000256" key="3">
    <source>
        <dbReference type="ARBA" id="ARBA00012150"/>
    </source>
</evidence>
<dbReference type="PROSITE" id="PS51160">
    <property type="entry name" value="ACYLPHOSPHATASE_3"/>
    <property type="match status" value="1"/>
</dbReference>
<dbReference type="Pfam" id="PF22521">
    <property type="entry name" value="HypF_C_2"/>
    <property type="match status" value="2"/>
</dbReference>
<name>A0A9D2NDX0_9FIRM</name>
<dbReference type="Pfam" id="PF17788">
    <property type="entry name" value="HypF_C"/>
    <property type="match status" value="1"/>
</dbReference>
<dbReference type="InterPro" id="IPR055128">
    <property type="entry name" value="HypF_C_2"/>
</dbReference>
<evidence type="ECO:0000256" key="1">
    <source>
        <dbReference type="ARBA" id="ARBA00005614"/>
    </source>
</evidence>
<dbReference type="PANTHER" id="PTHR42959:SF1">
    <property type="entry name" value="CARBAMOYLTRANSFERASE HYPF"/>
    <property type="match status" value="1"/>
</dbReference>
<dbReference type="PROSITE" id="PS00150">
    <property type="entry name" value="ACYLPHOSPHATASE_1"/>
    <property type="match status" value="1"/>
</dbReference>
<dbReference type="Pfam" id="PF07503">
    <property type="entry name" value="zf-HYPF"/>
    <property type="match status" value="2"/>
</dbReference>
<evidence type="ECO:0000256" key="4">
    <source>
        <dbReference type="ARBA" id="ARBA00015991"/>
    </source>
</evidence>
<dbReference type="Gene3D" id="3.30.420.40">
    <property type="match status" value="1"/>
</dbReference>
<evidence type="ECO:0000259" key="8">
    <source>
        <dbReference type="PROSITE" id="PS51163"/>
    </source>
</evidence>
<dbReference type="GO" id="GO:0008270">
    <property type="term" value="F:zinc ion binding"/>
    <property type="evidence" value="ECO:0007669"/>
    <property type="project" value="InterPro"/>
</dbReference>
<comment type="catalytic activity">
    <reaction evidence="5 6">
        <text>an acyl phosphate + H2O = a carboxylate + phosphate + H(+)</text>
        <dbReference type="Rhea" id="RHEA:14965"/>
        <dbReference type="ChEBI" id="CHEBI:15377"/>
        <dbReference type="ChEBI" id="CHEBI:15378"/>
        <dbReference type="ChEBI" id="CHEBI:29067"/>
        <dbReference type="ChEBI" id="CHEBI:43474"/>
        <dbReference type="ChEBI" id="CHEBI:59918"/>
        <dbReference type="EC" id="3.6.1.7"/>
    </reaction>
</comment>
<dbReference type="InterPro" id="IPR006070">
    <property type="entry name" value="Sua5-like_dom"/>
</dbReference>
<evidence type="ECO:0000256" key="5">
    <source>
        <dbReference type="ARBA" id="ARBA00047645"/>
    </source>
</evidence>
<dbReference type="Gene3D" id="3.90.870.50">
    <property type="match status" value="1"/>
</dbReference>
<proteinExistence type="inferred from homology"/>
<dbReference type="Pfam" id="PF01300">
    <property type="entry name" value="Sua5_yciO_yrdC"/>
    <property type="match status" value="1"/>
</dbReference>
<sequence length="875" mass="95603">MRARITVLGVVQGVGFRPFVAECARSLSIRGSVRNSGGVVKIEAFGTQKAMEEMIRRLRSCAPPAAQVERVIVETSEETDFPENVAERASEALWEDAAEAAAEDFPENPPEAFRIIESEAENGADLPLIPPDLPICEDCLAELKDPADRRFRYPFISCTACGPRYSILEAIPYDREHISMRDYAMCPACGREYRQPGGRRRHAQTISCKDCGPRLLFSGREGFRHAVAGETGGREAVRILKEGGILAVKGIGGYQLACRADREETVRRLRLLKGREKKPFAVMFPTLESIRDFCEISGQEEALLRSPARPIVLLERKETALSSFFCPSLCAESRYLGAFLPYTGLHLLLTEEAGPLVMTSANVTDDPIITTEEELSALWERFPNLLTAAWNTRRIVTPLDDSLMRVTAGHVQMLRRSRGFVPSPVYFARTEDVIPPGEASLTKGAPPPGKISLAGEGPLLAFGGDLKAVFCLAAGERAYLSQYLGDMENFRVYQSYQKELSRMERLFGIRPRLLACDRHPGYVTAQLAEKMAEENGLSLLRIQHHHAHAASVMAEHGLSRCIGVIFDGTGYGTDGHIWGGEFLICEGASFQRAGHLEEIPLVGGDASAKDGALTAACHLAALFEKRAEQDKGDADFKGAERRGADLIGADFRGAGEKILSRLEPVQKALSFGVNVCESSSMGRLFDAVSALLGIRSENSYEGECAVALENEAWEARKRQHEPKEGCAGAPALPFPVRKEEGMLIADRRALLTALLEALGEEAAEAPSAQKLLASQELQATQKLPVLQKIQALALAFHEAVAEMVLEMCRRLREQTGICQTALSGGVFANVLLQERCRTLLERDGFSVYVNEQVPGNDGGICLGQAWIAAQSGKCP</sequence>
<reference evidence="9" key="2">
    <citation type="submission" date="2021-04" db="EMBL/GenBank/DDBJ databases">
        <authorList>
            <person name="Gilroy R."/>
        </authorList>
    </citation>
    <scope>NUCLEOTIDE SEQUENCE</scope>
    <source>
        <strain evidence="9">USAMLcec2-132</strain>
    </source>
</reference>
<dbReference type="SUPFAM" id="SSF54975">
    <property type="entry name" value="Acylphosphatase/BLUF domain-like"/>
    <property type="match status" value="1"/>
</dbReference>
<dbReference type="EC" id="3.6.1.7" evidence="3 6"/>
<accession>A0A9D2NDX0</accession>
<dbReference type="AlphaFoldDB" id="A0A9D2NDX0"/>
<comment type="similarity">
    <text evidence="1">Belongs to the acylphosphatase family.</text>
</comment>
<dbReference type="InterPro" id="IPR017968">
    <property type="entry name" value="Acylphosphatase_CS"/>
</dbReference>
<dbReference type="PANTHER" id="PTHR42959">
    <property type="entry name" value="CARBAMOYLTRANSFERASE"/>
    <property type="match status" value="1"/>
</dbReference>
<dbReference type="Gene3D" id="3.30.420.360">
    <property type="match status" value="1"/>
</dbReference>
<evidence type="ECO:0000259" key="7">
    <source>
        <dbReference type="PROSITE" id="PS51160"/>
    </source>
</evidence>
<evidence type="ECO:0000313" key="9">
    <source>
        <dbReference type="EMBL" id="HJC22659.1"/>
    </source>
</evidence>
<dbReference type="InterPro" id="IPR017945">
    <property type="entry name" value="DHBP_synth_RibB-like_a/b_dom"/>
</dbReference>
<organism evidence="9 10">
    <name type="scientific">Candidatus Eisenbergiella merdavium</name>
    <dbReference type="NCBI Taxonomy" id="2838551"/>
    <lineage>
        <taxon>Bacteria</taxon>
        <taxon>Bacillati</taxon>
        <taxon>Bacillota</taxon>
        <taxon>Clostridia</taxon>
        <taxon>Lachnospirales</taxon>
        <taxon>Lachnospiraceae</taxon>
        <taxon>Eisenbergiella</taxon>
    </lineage>
</organism>
<dbReference type="EMBL" id="DWWS01000013">
    <property type="protein sequence ID" value="HJC22659.1"/>
    <property type="molecule type" value="Genomic_DNA"/>
</dbReference>